<name>A0A9D1KIK0_9MOLU</name>
<dbReference type="Proteomes" id="UP000886758">
    <property type="component" value="Unassembled WGS sequence"/>
</dbReference>
<comment type="caution">
    <text evidence="5">The sequence shown here is derived from an EMBL/GenBank/DDBJ whole genome shotgun (WGS) entry which is preliminary data.</text>
</comment>
<dbReference type="PROSITE" id="PS50987">
    <property type="entry name" value="HTH_ARSR_2"/>
    <property type="match status" value="1"/>
</dbReference>
<dbReference type="CDD" id="cd00090">
    <property type="entry name" value="HTH_ARSR"/>
    <property type="match status" value="1"/>
</dbReference>
<reference evidence="5" key="1">
    <citation type="submission" date="2020-10" db="EMBL/GenBank/DDBJ databases">
        <authorList>
            <person name="Gilroy R."/>
        </authorList>
    </citation>
    <scope>NUCLEOTIDE SEQUENCE</scope>
    <source>
        <strain evidence="5">ChiW17-6978</strain>
    </source>
</reference>
<evidence type="ECO:0000256" key="2">
    <source>
        <dbReference type="ARBA" id="ARBA00023125"/>
    </source>
</evidence>
<gene>
    <name evidence="5" type="ORF">IAD46_00905</name>
</gene>
<evidence type="ECO:0000313" key="6">
    <source>
        <dbReference type="Proteomes" id="UP000886758"/>
    </source>
</evidence>
<evidence type="ECO:0000313" key="5">
    <source>
        <dbReference type="EMBL" id="HIT49562.1"/>
    </source>
</evidence>
<proteinExistence type="predicted"/>
<dbReference type="Gene3D" id="1.10.10.10">
    <property type="entry name" value="Winged helix-like DNA-binding domain superfamily/Winged helix DNA-binding domain"/>
    <property type="match status" value="1"/>
</dbReference>
<dbReference type="EMBL" id="DVLF01000032">
    <property type="protein sequence ID" value="HIT49562.1"/>
    <property type="molecule type" value="Genomic_DNA"/>
</dbReference>
<organism evidence="5 6">
    <name type="scientific">Candidatus Pelethenecus faecipullorum</name>
    <dbReference type="NCBI Taxonomy" id="2840900"/>
    <lineage>
        <taxon>Bacteria</taxon>
        <taxon>Bacillati</taxon>
        <taxon>Mycoplasmatota</taxon>
        <taxon>Mollicutes</taxon>
        <taxon>Candidatus Pelethenecus</taxon>
    </lineage>
</organism>
<dbReference type="Pfam" id="PF01022">
    <property type="entry name" value="HTH_5"/>
    <property type="match status" value="1"/>
</dbReference>
<dbReference type="InterPro" id="IPR001845">
    <property type="entry name" value="HTH_ArsR_DNA-bd_dom"/>
</dbReference>
<evidence type="ECO:0000256" key="3">
    <source>
        <dbReference type="ARBA" id="ARBA00023163"/>
    </source>
</evidence>
<dbReference type="InterPro" id="IPR051011">
    <property type="entry name" value="Metal_resp_trans_reg"/>
</dbReference>
<dbReference type="SUPFAM" id="SSF46785">
    <property type="entry name" value="Winged helix' DNA-binding domain"/>
    <property type="match status" value="1"/>
</dbReference>
<dbReference type="GO" id="GO:0003677">
    <property type="term" value="F:DNA binding"/>
    <property type="evidence" value="ECO:0007669"/>
    <property type="project" value="UniProtKB-KW"/>
</dbReference>
<dbReference type="InterPro" id="IPR036388">
    <property type="entry name" value="WH-like_DNA-bd_sf"/>
</dbReference>
<dbReference type="PRINTS" id="PR00778">
    <property type="entry name" value="HTHARSR"/>
</dbReference>
<feature type="domain" description="HTH arsR-type" evidence="4">
    <location>
        <begin position="23"/>
        <end position="117"/>
    </location>
</feature>
<evidence type="ECO:0000259" key="4">
    <source>
        <dbReference type="PROSITE" id="PS50987"/>
    </source>
</evidence>
<dbReference type="GO" id="GO:0003700">
    <property type="term" value="F:DNA-binding transcription factor activity"/>
    <property type="evidence" value="ECO:0007669"/>
    <property type="project" value="InterPro"/>
</dbReference>
<dbReference type="InterPro" id="IPR011991">
    <property type="entry name" value="ArsR-like_HTH"/>
</dbReference>
<dbReference type="InterPro" id="IPR018334">
    <property type="entry name" value="ArsR_HTH"/>
</dbReference>
<sequence length="126" mass="14658">MFEECEVTLVHKEIVKEVKKSMPKEDDLCAIAELFKVFGDSTRTHILSALFEHELCVCDICKVVHMTKSAVSHQLRTLREANLIKSRRSGKEVFYSLSDDHVVLIYQKALEHVQEEREENKHEKNC</sequence>
<keyword evidence="3" id="KW-0804">Transcription</keyword>
<dbReference type="NCBIfam" id="NF033788">
    <property type="entry name" value="HTH_metalloreg"/>
    <property type="match status" value="1"/>
</dbReference>
<keyword evidence="2" id="KW-0238">DNA-binding</keyword>
<dbReference type="PANTHER" id="PTHR43132">
    <property type="entry name" value="ARSENICAL RESISTANCE OPERON REPRESSOR ARSR-RELATED"/>
    <property type="match status" value="1"/>
</dbReference>
<dbReference type="SMART" id="SM00418">
    <property type="entry name" value="HTH_ARSR"/>
    <property type="match status" value="1"/>
</dbReference>
<evidence type="ECO:0000256" key="1">
    <source>
        <dbReference type="ARBA" id="ARBA00023015"/>
    </source>
</evidence>
<protein>
    <submittedName>
        <fullName evidence="5">Winged helix-turn-helix transcriptional regulator</fullName>
    </submittedName>
</protein>
<keyword evidence="1" id="KW-0805">Transcription regulation</keyword>
<dbReference type="AlphaFoldDB" id="A0A9D1KIK0"/>
<dbReference type="PANTHER" id="PTHR43132:SF6">
    <property type="entry name" value="HTH-TYPE TRANSCRIPTIONAL REPRESSOR CZRA"/>
    <property type="match status" value="1"/>
</dbReference>
<reference evidence="5" key="2">
    <citation type="journal article" date="2021" name="PeerJ">
        <title>Extensive microbial diversity within the chicken gut microbiome revealed by metagenomics and culture.</title>
        <authorList>
            <person name="Gilroy R."/>
            <person name="Ravi A."/>
            <person name="Getino M."/>
            <person name="Pursley I."/>
            <person name="Horton D.L."/>
            <person name="Alikhan N.F."/>
            <person name="Baker D."/>
            <person name="Gharbi K."/>
            <person name="Hall N."/>
            <person name="Watson M."/>
            <person name="Adriaenssens E.M."/>
            <person name="Foster-Nyarko E."/>
            <person name="Jarju S."/>
            <person name="Secka A."/>
            <person name="Antonio M."/>
            <person name="Oren A."/>
            <person name="Chaudhuri R.R."/>
            <person name="La Ragione R."/>
            <person name="Hildebrand F."/>
            <person name="Pallen M.J."/>
        </authorList>
    </citation>
    <scope>NUCLEOTIDE SEQUENCE</scope>
    <source>
        <strain evidence="5">ChiW17-6978</strain>
    </source>
</reference>
<accession>A0A9D1KIK0</accession>
<dbReference type="PROSITE" id="PS00846">
    <property type="entry name" value="HTH_ARSR_1"/>
    <property type="match status" value="1"/>
</dbReference>
<dbReference type="InterPro" id="IPR036390">
    <property type="entry name" value="WH_DNA-bd_sf"/>
</dbReference>